<organism evidence="6 7">
    <name type="scientific">Ferrimonas gelatinilytica</name>
    <dbReference type="NCBI Taxonomy" id="1255257"/>
    <lineage>
        <taxon>Bacteria</taxon>
        <taxon>Pseudomonadati</taxon>
        <taxon>Pseudomonadota</taxon>
        <taxon>Gammaproteobacteria</taxon>
        <taxon>Alteromonadales</taxon>
        <taxon>Ferrimonadaceae</taxon>
        <taxon>Ferrimonas</taxon>
    </lineage>
</organism>
<name>A0ABP9SE05_9GAMM</name>
<evidence type="ECO:0000313" key="6">
    <source>
        <dbReference type="EMBL" id="GAA5193610.1"/>
    </source>
</evidence>
<dbReference type="Pfam" id="PF13356">
    <property type="entry name" value="Arm-DNA-bind_3"/>
    <property type="match status" value="1"/>
</dbReference>
<protein>
    <submittedName>
        <fullName evidence="6">Site-specific integrase</fullName>
    </submittedName>
</protein>
<evidence type="ECO:0000256" key="2">
    <source>
        <dbReference type="ARBA" id="ARBA00022908"/>
    </source>
</evidence>
<dbReference type="InterPro" id="IPR010998">
    <property type="entry name" value="Integrase_recombinase_N"/>
</dbReference>
<evidence type="ECO:0000256" key="4">
    <source>
        <dbReference type="ARBA" id="ARBA00023172"/>
    </source>
</evidence>
<feature type="domain" description="Tyr recombinase" evidence="5">
    <location>
        <begin position="209"/>
        <end position="395"/>
    </location>
</feature>
<keyword evidence="4" id="KW-0233">DNA recombination</keyword>
<reference evidence="7" key="1">
    <citation type="journal article" date="2019" name="Int. J. Syst. Evol. Microbiol.">
        <title>The Global Catalogue of Microorganisms (GCM) 10K type strain sequencing project: providing services to taxonomists for standard genome sequencing and annotation.</title>
        <authorList>
            <consortium name="The Broad Institute Genomics Platform"/>
            <consortium name="The Broad Institute Genome Sequencing Center for Infectious Disease"/>
            <person name="Wu L."/>
            <person name="Ma J."/>
        </authorList>
    </citation>
    <scope>NUCLEOTIDE SEQUENCE [LARGE SCALE GENOMIC DNA]</scope>
    <source>
        <strain evidence="7">JCM 18720</strain>
    </source>
</reference>
<keyword evidence="3" id="KW-0238">DNA-binding</keyword>
<keyword evidence="7" id="KW-1185">Reference proteome</keyword>
<dbReference type="SUPFAM" id="SSF56349">
    <property type="entry name" value="DNA breaking-rejoining enzymes"/>
    <property type="match status" value="1"/>
</dbReference>
<dbReference type="InterPro" id="IPR013762">
    <property type="entry name" value="Integrase-like_cat_sf"/>
</dbReference>
<dbReference type="Gene3D" id="1.10.443.10">
    <property type="entry name" value="Intergrase catalytic core"/>
    <property type="match status" value="1"/>
</dbReference>
<gene>
    <name evidence="6" type="ORF">GCM10025772_24850</name>
</gene>
<dbReference type="Gene3D" id="1.10.150.130">
    <property type="match status" value="1"/>
</dbReference>
<dbReference type="PROSITE" id="PS51898">
    <property type="entry name" value="TYR_RECOMBINASE"/>
    <property type="match status" value="1"/>
</dbReference>
<dbReference type="PANTHER" id="PTHR30629">
    <property type="entry name" value="PROPHAGE INTEGRASE"/>
    <property type="match status" value="1"/>
</dbReference>
<sequence>MQEIAFTKRSLEQVSPRKARFRIKDQGNRESVAGLLLEVMPSGSKFYRYRRRLNGKDVQVTIGRFPNISIENARRKATQLALELMEGVNPNQRKRDEIAEAQRQAALSLTVTELFEIYQAEFELKIKAGERRPKSLKDAQSNWATHLKHRIGHLQVNDIDRPFAQNLMKLLLKDHTPAVHNKCLTLIKSMFSEQEVNPFGRIKKLSSIKRERILNQDEMRALIASLEQEEPIYQDVVMMLLLTGQRKSCVFSMEWREIDHANAIWLIPTSKMKAKRPHAVPLVDTAMAILKRRSAEAEAGQPYVFPGQRTGSGHIVDKSGESGFWSRITKRAGLYSKNRSDNVTIHDLRRTIASWNVMRGGSLQAASKLLGHSDIGITASTYAHLQLAQVRQELDAVTDSIVGTTTRDSLQTPLQSGLEGLTREQKIALMAELGRSLSEG</sequence>
<evidence type="ECO:0000256" key="1">
    <source>
        <dbReference type="ARBA" id="ARBA00008857"/>
    </source>
</evidence>
<dbReference type="Pfam" id="PF00589">
    <property type="entry name" value="Phage_integrase"/>
    <property type="match status" value="1"/>
</dbReference>
<keyword evidence="2" id="KW-0229">DNA integration</keyword>
<evidence type="ECO:0000256" key="3">
    <source>
        <dbReference type="ARBA" id="ARBA00023125"/>
    </source>
</evidence>
<dbReference type="InterPro" id="IPR002104">
    <property type="entry name" value="Integrase_catalytic"/>
</dbReference>
<evidence type="ECO:0000313" key="7">
    <source>
        <dbReference type="Proteomes" id="UP001501600"/>
    </source>
</evidence>
<comment type="similarity">
    <text evidence="1">Belongs to the 'phage' integrase family.</text>
</comment>
<accession>A0ABP9SE05</accession>
<proteinExistence type="inferred from homology"/>
<dbReference type="InterPro" id="IPR050808">
    <property type="entry name" value="Phage_Integrase"/>
</dbReference>
<dbReference type="InterPro" id="IPR025166">
    <property type="entry name" value="Integrase_DNA_bind_dom"/>
</dbReference>
<dbReference type="Proteomes" id="UP001501600">
    <property type="component" value="Unassembled WGS sequence"/>
</dbReference>
<dbReference type="InterPro" id="IPR011010">
    <property type="entry name" value="DNA_brk_join_enz"/>
</dbReference>
<dbReference type="Gene3D" id="3.30.160.390">
    <property type="entry name" value="Integrase, DNA-binding domain"/>
    <property type="match status" value="1"/>
</dbReference>
<evidence type="ECO:0000259" key="5">
    <source>
        <dbReference type="PROSITE" id="PS51898"/>
    </source>
</evidence>
<dbReference type="EMBL" id="BAABLF010000026">
    <property type="protein sequence ID" value="GAA5193610.1"/>
    <property type="molecule type" value="Genomic_DNA"/>
</dbReference>
<dbReference type="InterPro" id="IPR038488">
    <property type="entry name" value="Integrase_DNA-bd_sf"/>
</dbReference>
<dbReference type="PANTHER" id="PTHR30629:SF2">
    <property type="entry name" value="PROPHAGE INTEGRASE INTS-RELATED"/>
    <property type="match status" value="1"/>
</dbReference>
<dbReference type="CDD" id="cd00796">
    <property type="entry name" value="INT_Rci_Hp1_C"/>
    <property type="match status" value="1"/>
</dbReference>
<comment type="caution">
    <text evidence="6">The sequence shown here is derived from an EMBL/GenBank/DDBJ whole genome shotgun (WGS) entry which is preliminary data.</text>
</comment>